<dbReference type="InterPro" id="IPR026444">
    <property type="entry name" value="Secre_tail"/>
</dbReference>
<protein>
    <submittedName>
        <fullName evidence="2">T9SS type A sorting domain-containing protein</fullName>
    </submittedName>
</protein>
<organism evidence="2 3">
    <name type="scientific">Marine Group I thaumarchaeote</name>
    <dbReference type="NCBI Taxonomy" id="2511932"/>
    <lineage>
        <taxon>Archaea</taxon>
        <taxon>Nitrososphaerota</taxon>
        <taxon>Marine Group I</taxon>
    </lineage>
</organism>
<reference evidence="2 3" key="1">
    <citation type="journal article" date="2019" name="Environ. Microbiol.">
        <title>Genomics insights into ecotype formation of ammonia-oxidizing archaea in the deep ocean.</title>
        <authorList>
            <person name="Wang Y."/>
            <person name="Huang J.M."/>
            <person name="Cui G.J."/>
            <person name="Nunoura T."/>
            <person name="Takaki Y."/>
            <person name="Li W.L."/>
            <person name="Li J."/>
            <person name="Gao Z.M."/>
            <person name="Takai K."/>
            <person name="Zhang A.Q."/>
            <person name="Stepanauskas R."/>
        </authorList>
    </citation>
    <scope>NUCLEOTIDE SEQUENCE [LARGE SCALE GENOMIC DNA]</scope>
    <source>
        <strain evidence="2 3">L15b</strain>
    </source>
</reference>
<gene>
    <name evidence="2" type="ORF">HX837_06580</name>
</gene>
<evidence type="ECO:0000313" key="3">
    <source>
        <dbReference type="Proteomes" id="UP000523105"/>
    </source>
</evidence>
<accession>A0A7K4MRG4</accession>
<dbReference type="Gene3D" id="2.60.40.4070">
    <property type="match status" value="1"/>
</dbReference>
<comment type="caution">
    <text evidence="2">The sequence shown here is derived from an EMBL/GenBank/DDBJ whole genome shotgun (WGS) entry which is preliminary data.</text>
</comment>
<dbReference type="NCBIfam" id="TIGR04183">
    <property type="entry name" value="Por_Secre_tail"/>
    <property type="match status" value="1"/>
</dbReference>
<proteinExistence type="predicted"/>
<dbReference type="Proteomes" id="UP000523105">
    <property type="component" value="Unassembled WGS sequence"/>
</dbReference>
<dbReference type="CDD" id="cd08547">
    <property type="entry name" value="Type_II_cohesin"/>
    <property type="match status" value="1"/>
</dbReference>
<sequence length="790" mass="83564">MRILTIILITLSTAILFADPPDWVDDPGAYQFTATIVGGIVLNIAGEQMGDEGDMFAAFDDDGNVWGIGLMLFPLFGPYEGTPVFEVQLRSNDAGDILHFKYYDASEDAILNVAETYEFIINDIMGDVENPMIYNFVPITLSFTNVSSTGIDINYESNAEIAGFQFSVDGVDVTNAGGGVAEAAGFTVTSGNNIILGFSLGGVIIPVGSGTLLSLEFVVSSEDQTLEVINVVFSGSGGSSIPNSGPGSIEIEPFTYNQSTLQAFYFFKLVLINDIEVASNDWVGAFNGDICVGARQWDTSQCGNGVCEVPVFGDDGSAYTAGYMQSGDIPTFKIYDASENLYYTAESSENSGWFNGGMPIAEILSANVSIPGCTDPDYCNYDPSATEDDGSCDDSCFGCTDEDACNYSTFATIDNGSCYYEGIYDCDGNCAAGLDCEGDCGGDAVVDECGICDGDDSSCEDCAGTPNGEAVYDNCGEECIAADPSADCSAYCDADSSNDCVQDCAGTWGGGQVDDECEVCGGDNSSCSDCAGVPNGSAIINNCGDCVINGDANDLLCIEGCDDIWKNDGSNLADDECGVCGGNNSTCLDCAGIPNGNNNLDNCDVCDGESSNDCIQDCAGIWGGSKVEDNCGICGGECFGEIDQECGDFDCDGTCVVDLDCNGICGGFINPTFSCENGNVVCNPADCNSMDISPYLLPDEFGISKIFPNPFNPVTQIQYELTQFGLIAIKIYDIQGRVVDQLMNEYQSPGHYSLNWNAGNHASGMYIVEMVMQLENNELSRDLQKILYLK</sequence>
<dbReference type="Pfam" id="PF18962">
    <property type="entry name" value="Por_Secre_tail"/>
    <property type="match status" value="1"/>
</dbReference>
<evidence type="ECO:0000259" key="1">
    <source>
        <dbReference type="Pfam" id="PF18962"/>
    </source>
</evidence>
<dbReference type="AlphaFoldDB" id="A0A7K4MRG4"/>
<name>A0A7K4MRG4_9ARCH</name>
<feature type="domain" description="Secretion system C-terminal sorting" evidence="1">
    <location>
        <begin position="706"/>
        <end position="771"/>
    </location>
</feature>
<dbReference type="EMBL" id="JACASV010000063">
    <property type="protein sequence ID" value="NWJ43847.1"/>
    <property type="molecule type" value="Genomic_DNA"/>
</dbReference>
<evidence type="ECO:0000313" key="2">
    <source>
        <dbReference type="EMBL" id="NWJ43847.1"/>
    </source>
</evidence>